<name>A0A5B8M9E0_9MICO</name>
<dbReference type="GO" id="GO:0000155">
    <property type="term" value="F:phosphorelay sensor kinase activity"/>
    <property type="evidence" value="ECO:0007669"/>
    <property type="project" value="InterPro"/>
</dbReference>
<dbReference type="AlphaFoldDB" id="A0A5B8M9E0"/>
<keyword evidence="5" id="KW-0812">Transmembrane</keyword>
<dbReference type="CDD" id="cd16917">
    <property type="entry name" value="HATPase_UhpB-NarQ-NarX-like"/>
    <property type="match status" value="1"/>
</dbReference>
<evidence type="ECO:0000256" key="3">
    <source>
        <dbReference type="ARBA" id="ARBA00023012"/>
    </source>
</evidence>
<dbReference type="PANTHER" id="PTHR24421">
    <property type="entry name" value="NITRATE/NITRITE SENSOR PROTEIN NARX-RELATED"/>
    <property type="match status" value="1"/>
</dbReference>
<evidence type="ECO:0000313" key="8">
    <source>
        <dbReference type="Proteomes" id="UP000320216"/>
    </source>
</evidence>
<accession>A0A5B8M9E0</accession>
<keyword evidence="3" id="KW-0902">Two-component regulatory system</keyword>
<dbReference type="InterPro" id="IPR050482">
    <property type="entry name" value="Sensor_HK_TwoCompSys"/>
</dbReference>
<feature type="region of interest" description="Disordered" evidence="4">
    <location>
        <begin position="365"/>
        <end position="384"/>
    </location>
</feature>
<dbReference type="Proteomes" id="UP000320216">
    <property type="component" value="Chromosome"/>
</dbReference>
<keyword evidence="2 7" id="KW-0418">Kinase</keyword>
<evidence type="ECO:0000256" key="4">
    <source>
        <dbReference type="SAM" id="MobiDB-lite"/>
    </source>
</evidence>
<dbReference type="Gene3D" id="3.30.565.10">
    <property type="entry name" value="Histidine kinase-like ATPase, C-terminal domain"/>
    <property type="match status" value="1"/>
</dbReference>
<dbReference type="Pfam" id="PF07730">
    <property type="entry name" value="HisKA_3"/>
    <property type="match status" value="1"/>
</dbReference>
<keyword evidence="5" id="KW-0472">Membrane</keyword>
<feature type="transmembrane region" description="Helical" evidence="5">
    <location>
        <begin position="88"/>
        <end position="112"/>
    </location>
</feature>
<protein>
    <submittedName>
        <fullName evidence="7">Sensor histidine kinase</fullName>
    </submittedName>
</protein>
<keyword evidence="8" id="KW-1185">Reference proteome</keyword>
<dbReference type="SUPFAM" id="SSF55874">
    <property type="entry name" value="ATPase domain of HSP90 chaperone/DNA topoisomerase II/histidine kinase"/>
    <property type="match status" value="1"/>
</dbReference>
<dbReference type="OrthoDB" id="5241784at2"/>
<dbReference type="PANTHER" id="PTHR24421:SF63">
    <property type="entry name" value="SENSOR HISTIDINE KINASE DESK"/>
    <property type="match status" value="1"/>
</dbReference>
<evidence type="ECO:0000256" key="2">
    <source>
        <dbReference type="ARBA" id="ARBA00022777"/>
    </source>
</evidence>
<dbReference type="Gene3D" id="1.20.5.1930">
    <property type="match status" value="1"/>
</dbReference>
<evidence type="ECO:0000256" key="1">
    <source>
        <dbReference type="ARBA" id="ARBA00022679"/>
    </source>
</evidence>
<feature type="transmembrane region" description="Helical" evidence="5">
    <location>
        <begin position="184"/>
        <end position="203"/>
    </location>
</feature>
<feature type="domain" description="Signal transduction histidine kinase subgroup 3 dimerisation and phosphoacceptor" evidence="6">
    <location>
        <begin position="228"/>
        <end position="292"/>
    </location>
</feature>
<sequence length="445" mass="46868">MTPVPTQNRATTVGTVSSKLIDLEVPVPEPPRDLDVRSGPRIPVLGNVTPHGTIRFGGPRRLVVRFAAILASMSFIVFAEFHSTDPWLIAYAGAAIVVISVAGSFATALTWIAPGRLRPLVVAAYFALSFVMWPLLQWNVCILWLFPAIVIGVSMLTSAATLGFTVVLMGLAFVFQYLSGERGLGLLWVPAIVASVSLMMSAFSRQAASIVQLQQTRHELAQLAVAEERGRVARDMHDILGHSLTAIAVKAELAGMLIGEDASPRVRDEISAVEQLARAALADVRTTVAGYRGTSVAAELANARSVLASVGIETEFPATVESLPLEDRELAGWFVREAVTNVLRHSGAKVCRIEVAADLVQVVDDGRGPGATSTPRSSTGSGLRGLAERVAAGGWMLETGRSELGGFRVAMVRGAVGGGVVDPAARGSVADGAVDEATTDDGEKA</sequence>
<feature type="compositionally biased region" description="Polar residues" evidence="4">
    <location>
        <begin position="371"/>
        <end position="381"/>
    </location>
</feature>
<feature type="transmembrane region" description="Helical" evidence="5">
    <location>
        <begin position="142"/>
        <end position="175"/>
    </location>
</feature>
<dbReference type="KEGG" id="huw:FPZ11_17200"/>
<dbReference type="InterPro" id="IPR036890">
    <property type="entry name" value="HATPase_C_sf"/>
</dbReference>
<keyword evidence="1" id="KW-0808">Transferase</keyword>
<evidence type="ECO:0000259" key="6">
    <source>
        <dbReference type="Pfam" id="PF07730"/>
    </source>
</evidence>
<reference evidence="7 8" key="1">
    <citation type="submission" date="2019-07" db="EMBL/GenBank/DDBJ databases">
        <title>Full genome sequence of Humibacter sp. WJ7-1.</title>
        <authorList>
            <person name="Im W.-T."/>
        </authorList>
    </citation>
    <scope>NUCLEOTIDE SEQUENCE [LARGE SCALE GENOMIC DNA]</scope>
    <source>
        <strain evidence="7 8">WJ7-1</strain>
    </source>
</reference>
<proteinExistence type="predicted"/>
<evidence type="ECO:0000256" key="5">
    <source>
        <dbReference type="SAM" id="Phobius"/>
    </source>
</evidence>
<keyword evidence="5" id="KW-1133">Transmembrane helix</keyword>
<evidence type="ECO:0000313" key="7">
    <source>
        <dbReference type="EMBL" id="QDZ16265.1"/>
    </source>
</evidence>
<dbReference type="GO" id="GO:0016020">
    <property type="term" value="C:membrane"/>
    <property type="evidence" value="ECO:0007669"/>
    <property type="project" value="InterPro"/>
</dbReference>
<organism evidence="7 8">
    <name type="scientific">Humibacter ginsenosidimutans</name>
    <dbReference type="NCBI Taxonomy" id="2599293"/>
    <lineage>
        <taxon>Bacteria</taxon>
        <taxon>Bacillati</taxon>
        <taxon>Actinomycetota</taxon>
        <taxon>Actinomycetes</taxon>
        <taxon>Micrococcales</taxon>
        <taxon>Microbacteriaceae</taxon>
        <taxon>Humibacter</taxon>
    </lineage>
</organism>
<dbReference type="GO" id="GO:0046983">
    <property type="term" value="F:protein dimerization activity"/>
    <property type="evidence" value="ECO:0007669"/>
    <property type="project" value="InterPro"/>
</dbReference>
<dbReference type="EMBL" id="CP042305">
    <property type="protein sequence ID" value="QDZ16265.1"/>
    <property type="molecule type" value="Genomic_DNA"/>
</dbReference>
<feature type="transmembrane region" description="Helical" evidence="5">
    <location>
        <begin position="119"/>
        <end position="136"/>
    </location>
</feature>
<gene>
    <name evidence="7" type="ORF">FPZ11_17200</name>
</gene>
<dbReference type="InterPro" id="IPR011712">
    <property type="entry name" value="Sig_transdc_His_kin_sub3_dim/P"/>
</dbReference>
<feature type="transmembrane region" description="Helical" evidence="5">
    <location>
        <begin position="62"/>
        <end position="82"/>
    </location>
</feature>